<name>A0AAV6UTE7_9ARAC</name>
<protein>
    <submittedName>
        <fullName evidence="1">Uncharacterized protein</fullName>
    </submittedName>
</protein>
<proteinExistence type="predicted"/>
<gene>
    <name evidence="1" type="ORF">JTE90_016165</name>
</gene>
<dbReference type="Proteomes" id="UP000827092">
    <property type="component" value="Unassembled WGS sequence"/>
</dbReference>
<dbReference type="EMBL" id="JAFNEN010000280">
    <property type="protein sequence ID" value="KAG8187067.1"/>
    <property type="molecule type" value="Genomic_DNA"/>
</dbReference>
<comment type="caution">
    <text evidence="1">The sequence shown here is derived from an EMBL/GenBank/DDBJ whole genome shotgun (WGS) entry which is preliminary data.</text>
</comment>
<dbReference type="AlphaFoldDB" id="A0AAV6UTE7"/>
<keyword evidence="2" id="KW-1185">Reference proteome</keyword>
<reference evidence="1 2" key="1">
    <citation type="journal article" date="2022" name="Nat. Ecol. Evol.">
        <title>A masculinizing supergene underlies an exaggerated male reproductive morph in a spider.</title>
        <authorList>
            <person name="Hendrickx F."/>
            <person name="De Corte Z."/>
            <person name="Sonet G."/>
            <person name="Van Belleghem S.M."/>
            <person name="Kostlbacher S."/>
            <person name="Vangestel C."/>
        </authorList>
    </citation>
    <scope>NUCLEOTIDE SEQUENCE [LARGE SCALE GENOMIC DNA]</scope>
    <source>
        <strain evidence="1">W744_W776</strain>
    </source>
</reference>
<evidence type="ECO:0000313" key="2">
    <source>
        <dbReference type="Proteomes" id="UP000827092"/>
    </source>
</evidence>
<evidence type="ECO:0000313" key="1">
    <source>
        <dbReference type="EMBL" id="KAG8187067.1"/>
    </source>
</evidence>
<organism evidence="1 2">
    <name type="scientific">Oedothorax gibbosus</name>
    <dbReference type="NCBI Taxonomy" id="931172"/>
    <lineage>
        <taxon>Eukaryota</taxon>
        <taxon>Metazoa</taxon>
        <taxon>Ecdysozoa</taxon>
        <taxon>Arthropoda</taxon>
        <taxon>Chelicerata</taxon>
        <taxon>Arachnida</taxon>
        <taxon>Araneae</taxon>
        <taxon>Araneomorphae</taxon>
        <taxon>Entelegynae</taxon>
        <taxon>Araneoidea</taxon>
        <taxon>Linyphiidae</taxon>
        <taxon>Erigoninae</taxon>
        <taxon>Oedothorax</taxon>
    </lineage>
</organism>
<sequence>MVTSQSLNLQVIPPNQIKTRLQQIRHNSDADRIDTVIAQMGVIRKTSLLHSTEVQSNNNNLNEDGYRSIEKSQAREPLIHLAGAPDYSAKK</sequence>
<accession>A0AAV6UTE7</accession>